<dbReference type="Proteomes" id="UP000184036">
    <property type="component" value="Unassembled WGS sequence"/>
</dbReference>
<keyword evidence="3" id="KW-0804">Transcription</keyword>
<name>A0A1M5JU67_9FLAO</name>
<proteinExistence type="predicted"/>
<dbReference type="SUPFAM" id="SSF54909">
    <property type="entry name" value="Dimeric alpha+beta barrel"/>
    <property type="match status" value="1"/>
</dbReference>
<dbReference type="STRING" id="271157.SAMN05444396_1135"/>
<dbReference type="InterPro" id="IPR011008">
    <property type="entry name" value="Dimeric_a/b-barrel"/>
</dbReference>
<dbReference type="Gene3D" id="1.10.10.10">
    <property type="entry name" value="Winged helix-like DNA-binding domain superfamily/Winged helix DNA-binding domain"/>
    <property type="match status" value="1"/>
</dbReference>
<evidence type="ECO:0000313" key="6">
    <source>
        <dbReference type="Proteomes" id="UP000184036"/>
    </source>
</evidence>
<evidence type="ECO:0000259" key="4">
    <source>
        <dbReference type="PROSITE" id="PS50956"/>
    </source>
</evidence>
<protein>
    <submittedName>
        <fullName evidence="5">Transcriptional regulator, AsnC family</fullName>
    </submittedName>
</protein>
<dbReference type="PRINTS" id="PR00033">
    <property type="entry name" value="HTHASNC"/>
</dbReference>
<sequence>MLSKTTSLIISTFITTKRLKFISIKMEIIDEFDINILKELEKDGRMAYSAIAANLKISNTMVHQRINRLMEHGILTGIKPVINEKKVGYDWGSFTGLTLNKDQDSNRIIEELKKIPEITECYYISGSFTLYIKIIAKDHEHMRKILYEKIDTIPGIAKTDSIMELGCAFKRNVTL</sequence>
<evidence type="ECO:0000256" key="1">
    <source>
        <dbReference type="ARBA" id="ARBA00023015"/>
    </source>
</evidence>
<dbReference type="GO" id="GO:0005829">
    <property type="term" value="C:cytosol"/>
    <property type="evidence" value="ECO:0007669"/>
    <property type="project" value="TreeGrafter"/>
</dbReference>
<accession>A0A1M5JU67</accession>
<dbReference type="PANTHER" id="PTHR30154">
    <property type="entry name" value="LEUCINE-RESPONSIVE REGULATORY PROTEIN"/>
    <property type="match status" value="1"/>
</dbReference>
<dbReference type="Pfam" id="PF13412">
    <property type="entry name" value="HTH_24"/>
    <property type="match status" value="1"/>
</dbReference>
<reference evidence="6" key="1">
    <citation type="submission" date="2016-11" db="EMBL/GenBank/DDBJ databases">
        <authorList>
            <person name="Varghese N."/>
            <person name="Submissions S."/>
        </authorList>
    </citation>
    <scope>NUCLEOTIDE SEQUENCE [LARGE SCALE GENOMIC DNA]</scope>
    <source>
        <strain evidence="6">DSM 19741</strain>
    </source>
</reference>
<dbReference type="PANTHER" id="PTHR30154:SF34">
    <property type="entry name" value="TRANSCRIPTIONAL REGULATOR AZLB"/>
    <property type="match status" value="1"/>
</dbReference>
<keyword evidence="1" id="KW-0805">Transcription regulation</keyword>
<dbReference type="InterPro" id="IPR019888">
    <property type="entry name" value="Tscrpt_reg_AsnC-like"/>
</dbReference>
<dbReference type="SUPFAM" id="SSF46785">
    <property type="entry name" value="Winged helix' DNA-binding domain"/>
    <property type="match status" value="1"/>
</dbReference>
<dbReference type="GO" id="GO:0043565">
    <property type="term" value="F:sequence-specific DNA binding"/>
    <property type="evidence" value="ECO:0007669"/>
    <property type="project" value="InterPro"/>
</dbReference>
<evidence type="ECO:0000256" key="2">
    <source>
        <dbReference type="ARBA" id="ARBA00023125"/>
    </source>
</evidence>
<dbReference type="Pfam" id="PF01037">
    <property type="entry name" value="AsnC_trans_reg"/>
    <property type="match status" value="1"/>
</dbReference>
<dbReference type="SMART" id="SM00344">
    <property type="entry name" value="HTH_ASNC"/>
    <property type="match status" value="1"/>
</dbReference>
<dbReference type="EMBL" id="FQWE01000013">
    <property type="protein sequence ID" value="SHG43955.1"/>
    <property type="molecule type" value="Genomic_DNA"/>
</dbReference>
<organism evidence="5 6">
    <name type="scientific">Flavobacterium segetis</name>
    <dbReference type="NCBI Taxonomy" id="271157"/>
    <lineage>
        <taxon>Bacteria</taxon>
        <taxon>Pseudomonadati</taxon>
        <taxon>Bacteroidota</taxon>
        <taxon>Flavobacteriia</taxon>
        <taxon>Flavobacteriales</taxon>
        <taxon>Flavobacteriaceae</taxon>
        <taxon>Flavobacterium</taxon>
    </lineage>
</organism>
<evidence type="ECO:0000256" key="3">
    <source>
        <dbReference type="ARBA" id="ARBA00023163"/>
    </source>
</evidence>
<dbReference type="Gene3D" id="3.30.70.920">
    <property type="match status" value="1"/>
</dbReference>
<dbReference type="AlphaFoldDB" id="A0A1M5JU67"/>
<dbReference type="InterPro" id="IPR036390">
    <property type="entry name" value="WH_DNA-bd_sf"/>
</dbReference>
<dbReference type="PROSITE" id="PS50956">
    <property type="entry name" value="HTH_ASNC_2"/>
    <property type="match status" value="1"/>
</dbReference>
<dbReference type="InterPro" id="IPR000485">
    <property type="entry name" value="AsnC-type_HTH_dom"/>
</dbReference>
<keyword evidence="6" id="KW-1185">Reference proteome</keyword>
<keyword evidence="2" id="KW-0238">DNA-binding</keyword>
<evidence type="ECO:0000313" key="5">
    <source>
        <dbReference type="EMBL" id="SHG43955.1"/>
    </source>
</evidence>
<gene>
    <name evidence="5" type="ORF">SAMN05444396_1135</name>
</gene>
<dbReference type="GO" id="GO:0043200">
    <property type="term" value="P:response to amino acid"/>
    <property type="evidence" value="ECO:0007669"/>
    <property type="project" value="TreeGrafter"/>
</dbReference>
<feature type="domain" description="HTH asnC-type" evidence="4">
    <location>
        <begin position="29"/>
        <end position="90"/>
    </location>
</feature>
<dbReference type="InterPro" id="IPR019887">
    <property type="entry name" value="Tscrpt_reg_AsnC/Lrp_C"/>
</dbReference>
<dbReference type="InterPro" id="IPR036388">
    <property type="entry name" value="WH-like_DNA-bd_sf"/>
</dbReference>